<organism evidence="1 2">
    <name type="scientific">Shewanella nanhaiensis</name>
    <dbReference type="NCBI Taxonomy" id="2864872"/>
    <lineage>
        <taxon>Bacteria</taxon>
        <taxon>Pseudomonadati</taxon>
        <taxon>Pseudomonadota</taxon>
        <taxon>Gammaproteobacteria</taxon>
        <taxon>Alteromonadales</taxon>
        <taxon>Shewanellaceae</taxon>
        <taxon>Shewanella</taxon>
    </lineage>
</organism>
<dbReference type="Proteomes" id="UP001195963">
    <property type="component" value="Unassembled WGS sequence"/>
</dbReference>
<protein>
    <recommendedName>
        <fullName evidence="3">NlpE C-terminal OB domain-containing protein</fullName>
    </recommendedName>
</protein>
<name>A0ABS7E7Y2_9GAMM</name>
<evidence type="ECO:0000313" key="2">
    <source>
        <dbReference type="Proteomes" id="UP001195963"/>
    </source>
</evidence>
<evidence type="ECO:0008006" key="3">
    <source>
        <dbReference type="Google" id="ProtNLM"/>
    </source>
</evidence>
<dbReference type="RefSeq" id="WP_220111057.1">
    <property type="nucleotide sequence ID" value="NZ_JAHZST010000016.1"/>
</dbReference>
<comment type="caution">
    <text evidence="1">The sequence shown here is derived from an EMBL/GenBank/DDBJ whole genome shotgun (WGS) entry which is preliminary data.</text>
</comment>
<reference evidence="1 2" key="1">
    <citation type="submission" date="2021-07" db="EMBL/GenBank/DDBJ databases">
        <title>Shewanella sp. nov, isolated from SCS.</title>
        <authorList>
            <person name="Cao W.R."/>
        </authorList>
    </citation>
    <scope>NUCLEOTIDE SEQUENCE [LARGE SCALE GENOMIC DNA]</scope>
    <source>
        <strain evidence="1 2">NR704-98</strain>
    </source>
</reference>
<accession>A0ABS7E7Y2</accession>
<gene>
    <name evidence="1" type="ORF">K0625_18585</name>
</gene>
<dbReference type="EMBL" id="JAHZST010000016">
    <property type="protein sequence ID" value="MBW8185650.1"/>
    <property type="molecule type" value="Genomic_DNA"/>
</dbReference>
<proteinExistence type="predicted"/>
<keyword evidence="2" id="KW-1185">Reference proteome</keyword>
<sequence length="137" mass="15287">MKSLLAIVIITLPLIGCQVSQHQQTSDKDKSNVYEPIHKGVYVWGHEVSSYQPCGEDLTYWVTSTPASDELNQLSLALSETRNAPYQAIYIEAQIHPIDRNSHPAFSDGFAADYDAIIEISNVYIKLTEIPSSCMLK</sequence>
<evidence type="ECO:0000313" key="1">
    <source>
        <dbReference type="EMBL" id="MBW8185650.1"/>
    </source>
</evidence>